<comment type="caution">
    <text evidence="1">The sequence shown here is derived from an EMBL/GenBank/DDBJ whole genome shotgun (WGS) entry which is preliminary data.</text>
</comment>
<reference evidence="1 2" key="1">
    <citation type="submission" date="2023-10" db="EMBL/GenBank/DDBJ databases">
        <title>Marimonas sp. nov. isolated from tidal mud flat.</title>
        <authorList>
            <person name="Jaincy N.J."/>
            <person name="Srinivasan S."/>
            <person name="Lee S.-S."/>
        </authorList>
    </citation>
    <scope>NUCLEOTIDE SEQUENCE [LARGE SCALE GENOMIC DNA]</scope>
    <source>
        <strain evidence="1 2">MJ-SS3</strain>
    </source>
</reference>
<evidence type="ECO:0000313" key="2">
    <source>
        <dbReference type="Proteomes" id="UP001268651"/>
    </source>
</evidence>
<dbReference type="EMBL" id="JAWHTF010000006">
    <property type="protein sequence ID" value="MDU8886792.1"/>
    <property type="molecule type" value="Genomic_DNA"/>
</dbReference>
<keyword evidence="2" id="KW-1185">Reference proteome</keyword>
<sequence length="64" mass="7511">MSAEYIFNANEVTLSYLIDETKRRLTIKLNGYDDCGCEFKNYTFWTETQVDKIPGLLELLKIIK</sequence>
<organism evidence="1 2">
    <name type="scientific">Gilvirhabdus luticola</name>
    <dbReference type="NCBI Taxonomy" id="3079858"/>
    <lineage>
        <taxon>Bacteria</taxon>
        <taxon>Pseudomonadati</taxon>
        <taxon>Bacteroidota</taxon>
        <taxon>Flavobacteriia</taxon>
        <taxon>Flavobacteriales</taxon>
        <taxon>Flavobacteriaceae</taxon>
        <taxon>Gilvirhabdus</taxon>
    </lineage>
</organism>
<gene>
    <name evidence="1" type="ORF">RXV94_11525</name>
</gene>
<dbReference type="RefSeq" id="WP_316662889.1">
    <property type="nucleotide sequence ID" value="NZ_JAWHTF010000006.1"/>
</dbReference>
<protein>
    <submittedName>
        <fullName evidence="1">Uncharacterized protein</fullName>
    </submittedName>
</protein>
<accession>A0ABU3U8Q2</accession>
<proteinExistence type="predicted"/>
<dbReference type="Proteomes" id="UP001268651">
    <property type="component" value="Unassembled WGS sequence"/>
</dbReference>
<name>A0ABU3U8Q2_9FLAO</name>
<evidence type="ECO:0000313" key="1">
    <source>
        <dbReference type="EMBL" id="MDU8886792.1"/>
    </source>
</evidence>